<dbReference type="GO" id="GO:0006355">
    <property type="term" value="P:regulation of DNA-templated transcription"/>
    <property type="evidence" value="ECO:0007669"/>
    <property type="project" value="InterPro"/>
</dbReference>
<accession>A0A1D1V9R1</accession>
<dbReference type="PANTHER" id="PTHR13464:SF0">
    <property type="entry name" value="SAP30-BINDING PROTEIN"/>
    <property type="match status" value="1"/>
</dbReference>
<reference evidence="2 3" key="1">
    <citation type="journal article" date="2016" name="Nat. Commun.">
        <title>Extremotolerant tardigrade genome and improved radiotolerance of human cultured cells by tardigrade-unique protein.</title>
        <authorList>
            <person name="Hashimoto T."/>
            <person name="Horikawa D.D."/>
            <person name="Saito Y."/>
            <person name="Kuwahara H."/>
            <person name="Kozuka-Hata H."/>
            <person name="Shin-I T."/>
            <person name="Minakuchi Y."/>
            <person name="Ohishi K."/>
            <person name="Motoyama A."/>
            <person name="Aizu T."/>
            <person name="Enomoto A."/>
            <person name="Kondo K."/>
            <person name="Tanaka S."/>
            <person name="Hara Y."/>
            <person name="Koshikawa S."/>
            <person name="Sagara H."/>
            <person name="Miura T."/>
            <person name="Yokobori S."/>
            <person name="Miyagawa K."/>
            <person name="Suzuki Y."/>
            <person name="Kubo T."/>
            <person name="Oyama M."/>
            <person name="Kohara Y."/>
            <person name="Fujiyama A."/>
            <person name="Arakawa K."/>
            <person name="Katayama T."/>
            <person name="Toyoda A."/>
            <person name="Kunieda T."/>
        </authorList>
    </citation>
    <scope>NUCLEOTIDE SEQUENCE [LARGE SCALE GENOMIC DNA]</scope>
    <source>
        <strain evidence="2 3">YOKOZUNA-1</strain>
    </source>
</reference>
<sequence length="231" mass="25383">MPLLTNYGESDEESDHGRHEEVQSRNALSRLHIGGGADTTVPSEAVSSLAEEHTTAATPIGFPQCIGLTDTEQVRIPDETRGPISPELESKIAAMAEKQRKDGVSINDNIQRNKEFRNPSIYEKLIEHCKIDEYGTNFPPADFDPKRWDRDGADHITVEQLADAQAAAMEKYQREKRAKGGVDSSADAKRKSRWETGPAKPIVANNLLAAKMTGQVMTKIPSSGNLSKSTR</sequence>
<evidence type="ECO:0008006" key="4">
    <source>
        <dbReference type="Google" id="ProtNLM"/>
    </source>
</evidence>
<name>A0A1D1V9R1_RAMVA</name>
<dbReference type="GO" id="GO:0005634">
    <property type="term" value="C:nucleus"/>
    <property type="evidence" value="ECO:0007669"/>
    <property type="project" value="TreeGrafter"/>
</dbReference>
<comment type="caution">
    <text evidence="2">The sequence shown here is derived from an EMBL/GenBank/DDBJ whole genome shotgun (WGS) entry which is preliminary data.</text>
</comment>
<evidence type="ECO:0000313" key="2">
    <source>
        <dbReference type="EMBL" id="GAU97660.1"/>
    </source>
</evidence>
<dbReference type="PANTHER" id="PTHR13464">
    <property type="entry name" value="TRANSCRIPTIONAL REGULATOR PROTEIN HCNGP"/>
    <property type="match status" value="1"/>
</dbReference>
<feature type="region of interest" description="Disordered" evidence="1">
    <location>
        <begin position="172"/>
        <end position="198"/>
    </location>
</feature>
<evidence type="ECO:0000256" key="1">
    <source>
        <dbReference type="SAM" id="MobiDB-lite"/>
    </source>
</evidence>
<dbReference type="EMBL" id="BDGG01000004">
    <property type="protein sequence ID" value="GAU97660.1"/>
    <property type="molecule type" value="Genomic_DNA"/>
</dbReference>
<dbReference type="AlphaFoldDB" id="A0A1D1V9R1"/>
<dbReference type="InterPro" id="IPR012479">
    <property type="entry name" value="SAP30BP"/>
</dbReference>
<proteinExistence type="predicted"/>
<dbReference type="Pfam" id="PF07818">
    <property type="entry name" value="HCNGP"/>
    <property type="match status" value="1"/>
</dbReference>
<keyword evidence="3" id="KW-1185">Reference proteome</keyword>
<gene>
    <name evidence="2" type="primary">RvY_08918-1</name>
    <name evidence="2" type="synonym">RvY_08918.1</name>
    <name evidence="2" type="ORF">RvY_08918</name>
</gene>
<dbReference type="Proteomes" id="UP000186922">
    <property type="component" value="Unassembled WGS sequence"/>
</dbReference>
<organism evidence="2 3">
    <name type="scientific">Ramazzottius varieornatus</name>
    <name type="common">Water bear</name>
    <name type="synonym">Tardigrade</name>
    <dbReference type="NCBI Taxonomy" id="947166"/>
    <lineage>
        <taxon>Eukaryota</taxon>
        <taxon>Metazoa</taxon>
        <taxon>Ecdysozoa</taxon>
        <taxon>Tardigrada</taxon>
        <taxon>Eutardigrada</taxon>
        <taxon>Parachela</taxon>
        <taxon>Hypsibioidea</taxon>
        <taxon>Ramazzottiidae</taxon>
        <taxon>Ramazzottius</taxon>
    </lineage>
</organism>
<protein>
    <recommendedName>
        <fullName evidence="4">SAP30-binding protein</fullName>
    </recommendedName>
</protein>
<evidence type="ECO:0000313" key="3">
    <source>
        <dbReference type="Proteomes" id="UP000186922"/>
    </source>
</evidence>
<dbReference type="STRING" id="947166.A0A1D1V9R1"/>
<dbReference type="OrthoDB" id="1714508at2759"/>
<feature type="region of interest" description="Disordered" evidence="1">
    <location>
        <begin position="1"/>
        <end position="25"/>
    </location>
</feature>